<organism evidence="11 12">
    <name type="scientific">Citricoccus alkalitolerans</name>
    <dbReference type="NCBI Taxonomy" id="246603"/>
    <lineage>
        <taxon>Bacteria</taxon>
        <taxon>Bacillati</taxon>
        <taxon>Actinomycetota</taxon>
        <taxon>Actinomycetes</taxon>
        <taxon>Micrococcales</taxon>
        <taxon>Micrococcaceae</taxon>
        <taxon>Citricoccus</taxon>
    </lineage>
</organism>
<keyword evidence="3 11" id="KW-0548">Nucleotidyltransferase</keyword>
<comment type="similarity">
    <text evidence="8">Belongs to the bacterial reverse transcriptase family.</text>
</comment>
<comment type="caution">
    <text evidence="11">The sequence shown here is derived from an EMBL/GenBank/DDBJ whole genome shotgun (WGS) entry which is preliminary data.</text>
</comment>
<dbReference type="SUPFAM" id="SSF56672">
    <property type="entry name" value="DNA/RNA polymerases"/>
    <property type="match status" value="1"/>
</dbReference>
<dbReference type="RefSeq" id="WP_378108293.1">
    <property type="nucleotide sequence ID" value="NZ_JBHSEN010000001.1"/>
</dbReference>
<keyword evidence="5" id="KW-0460">Magnesium</keyword>
<evidence type="ECO:0000256" key="2">
    <source>
        <dbReference type="ARBA" id="ARBA00022679"/>
    </source>
</evidence>
<dbReference type="EMBL" id="JBHSEN010000001">
    <property type="protein sequence ID" value="MFC4428148.1"/>
    <property type="molecule type" value="Genomic_DNA"/>
</dbReference>
<dbReference type="PRINTS" id="PR00866">
    <property type="entry name" value="RNADNAPOLMS"/>
</dbReference>
<evidence type="ECO:0000313" key="11">
    <source>
        <dbReference type="EMBL" id="MFC4428148.1"/>
    </source>
</evidence>
<feature type="domain" description="Reverse transcriptase" evidence="10">
    <location>
        <begin position="1"/>
        <end position="250"/>
    </location>
</feature>
<dbReference type="InterPro" id="IPR000123">
    <property type="entry name" value="Reverse_transcriptase_msDNA"/>
</dbReference>
<dbReference type="EC" id="2.7.7.49" evidence="1"/>
<keyword evidence="2 11" id="KW-0808">Transferase</keyword>
<keyword evidence="6 11" id="KW-0695">RNA-directed DNA polymerase</keyword>
<accession>A0ABV8XTX3</accession>
<dbReference type="Pfam" id="PF00078">
    <property type="entry name" value="RVT_1"/>
    <property type="match status" value="1"/>
</dbReference>
<evidence type="ECO:0000256" key="8">
    <source>
        <dbReference type="ARBA" id="ARBA00034120"/>
    </source>
</evidence>
<dbReference type="InterPro" id="IPR051083">
    <property type="entry name" value="GrpII_Intron_Splice-Mob/Def"/>
</dbReference>
<reference evidence="12" key="1">
    <citation type="journal article" date="2019" name="Int. J. Syst. Evol. Microbiol.">
        <title>The Global Catalogue of Microorganisms (GCM) 10K type strain sequencing project: providing services to taxonomists for standard genome sequencing and annotation.</title>
        <authorList>
            <consortium name="The Broad Institute Genomics Platform"/>
            <consortium name="The Broad Institute Genome Sequencing Center for Infectious Disease"/>
            <person name="Wu L."/>
            <person name="Ma J."/>
        </authorList>
    </citation>
    <scope>NUCLEOTIDE SEQUENCE [LARGE SCALE GENOMIC DNA]</scope>
    <source>
        <strain evidence="12">CGMCC 1.12125</strain>
    </source>
</reference>
<comment type="catalytic activity">
    <reaction evidence="9">
        <text>DNA(n) + a 2'-deoxyribonucleoside 5'-triphosphate = DNA(n+1) + diphosphate</text>
        <dbReference type="Rhea" id="RHEA:22508"/>
        <dbReference type="Rhea" id="RHEA-COMP:17339"/>
        <dbReference type="Rhea" id="RHEA-COMP:17340"/>
        <dbReference type="ChEBI" id="CHEBI:33019"/>
        <dbReference type="ChEBI" id="CHEBI:61560"/>
        <dbReference type="ChEBI" id="CHEBI:173112"/>
        <dbReference type="EC" id="2.7.7.49"/>
    </reaction>
</comment>
<protein>
    <recommendedName>
        <fullName evidence="1">RNA-directed DNA polymerase</fullName>
        <ecNumber evidence="1">2.7.7.49</ecNumber>
    </recommendedName>
</protein>
<dbReference type="PROSITE" id="PS50878">
    <property type="entry name" value="RT_POL"/>
    <property type="match status" value="1"/>
</dbReference>
<evidence type="ECO:0000256" key="3">
    <source>
        <dbReference type="ARBA" id="ARBA00022695"/>
    </source>
</evidence>
<sequence length="326" mass="36241">MHLCVLARVSYKDARNILLEPGSHYKTRSIVKRGRKNGRQKIRVLHEPSPTLKALQQAIFRNCLPAGPSSPISYAFEAGRSTLEAAKLHVGAKSLVSVDVSDFFGSIRATGVFHLFSRLGYPELLSYEMALLTTVGQSSVPKHDDPGLTYRTKHVGALPQGASTSGKLANLLCSDLDLQLMRIRRRWGGVVTRYADDICLTLPRRITRAEGAAIHRELEQALRSCGFKLNRSKTRIVLNAATFNMLGLCVGQDKVWLRKSYKQMVRAHLHGIEKFGLSAHMKDRNYSSEPEVISSMWGHYAYSAGIEPKFAAEIASRLKRSGILPI</sequence>
<keyword evidence="12" id="KW-1185">Reference proteome</keyword>
<evidence type="ECO:0000256" key="9">
    <source>
        <dbReference type="ARBA" id="ARBA00048173"/>
    </source>
</evidence>
<name>A0ABV8XTX3_9MICC</name>
<evidence type="ECO:0000256" key="6">
    <source>
        <dbReference type="ARBA" id="ARBA00022918"/>
    </source>
</evidence>
<dbReference type="InterPro" id="IPR043502">
    <property type="entry name" value="DNA/RNA_pol_sf"/>
</dbReference>
<evidence type="ECO:0000259" key="10">
    <source>
        <dbReference type="PROSITE" id="PS50878"/>
    </source>
</evidence>
<proteinExistence type="inferred from homology"/>
<keyword evidence="4" id="KW-0479">Metal-binding</keyword>
<dbReference type="PANTHER" id="PTHR34047">
    <property type="entry name" value="NUCLEAR INTRON MATURASE 1, MITOCHONDRIAL-RELATED"/>
    <property type="match status" value="1"/>
</dbReference>
<gene>
    <name evidence="11" type="ORF">ACFO0K_00460</name>
</gene>
<dbReference type="GO" id="GO:0003964">
    <property type="term" value="F:RNA-directed DNA polymerase activity"/>
    <property type="evidence" value="ECO:0007669"/>
    <property type="project" value="UniProtKB-KW"/>
</dbReference>
<evidence type="ECO:0000256" key="5">
    <source>
        <dbReference type="ARBA" id="ARBA00022842"/>
    </source>
</evidence>
<keyword evidence="7" id="KW-0051">Antiviral defense</keyword>
<evidence type="ECO:0000256" key="1">
    <source>
        <dbReference type="ARBA" id="ARBA00012493"/>
    </source>
</evidence>
<dbReference type="InterPro" id="IPR000477">
    <property type="entry name" value="RT_dom"/>
</dbReference>
<dbReference type="CDD" id="cd03487">
    <property type="entry name" value="RT_Bac_retron_II"/>
    <property type="match status" value="1"/>
</dbReference>
<evidence type="ECO:0000256" key="4">
    <source>
        <dbReference type="ARBA" id="ARBA00022723"/>
    </source>
</evidence>
<evidence type="ECO:0000313" key="12">
    <source>
        <dbReference type="Proteomes" id="UP001595965"/>
    </source>
</evidence>
<evidence type="ECO:0000256" key="7">
    <source>
        <dbReference type="ARBA" id="ARBA00023118"/>
    </source>
</evidence>
<dbReference type="Proteomes" id="UP001595965">
    <property type="component" value="Unassembled WGS sequence"/>
</dbReference>